<dbReference type="GO" id="GO:0004842">
    <property type="term" value="F:ubiquitin-protein transferase activity"/>
    <property type="evidence" value="ECO:0007669"/>
    <property type="project" value="InterPro"/>
</dbReference>
<dbReference type="PANTHER" id="PTHR16047">
    <property type="entry name" value="RFWD3 PROTEIN"/>
    <property type="match status" value="1"/>
</dbReference>
<evidence type="ECO:0000313" key="4">
    <source>
        <dbReference type="EMBL" id="CAH1419638.1"/>
    </source>
</evidence>
<keyword evidence="1" id="KW-0479">Metal-binding</keyword>
<name>A0AAU9MFM4_9ASTR</name>
<keyword evidence="5" id="KW-1185">Reference proteome</keyword>
<dbReference type="SUPFAM" id="SSF57850">
    <property type="entry name" value="RING/U-box"/>
    <property type="match status" value="1"/>
</dbReference>
<dbReference type="Proteomes" id="UP001157418">
    <property type="component" value="Unassembled WGS sequence"/>
</dbReference>
<dbReference type="GO" id="GO:0016567">
    <property type="term" value="P:protein ubiquitination"/>
    <property type="evidence" value="ECO:0007669"/>
    <property type="project" value="InterPro"/>
</dbReference>
<feature type="compositionally biased region" description="Acidic residues" evidence="2">
    <location>
        <begin position="42"/>
        <end position="60"/>
    </location>
</feature>
<keyword evidence="1" id="KW-0862">Zinc</keyword>
<keyword evidence="1" id="KW-0863">Zinc-finger</keyword>
<dbReference type="InterPro" id="IPR037381">
    <property type="entry name" value="RFWD3"/>
</dbReference>
<dbReference type="GO" id="GO:0036297">
    <property type="term" value="P:interstrand cross-link repair"/>
    <property type="evidence" value="ECO:0007669"/>
    <property type="project" value="InterPro"/>
</dbReference>
<evidence type="ECO:0000256" key="1">
    <source>
        <dbReference type="PROSITE-ProRule" id="PRU00175"/>
    </source>
</evidence>
<dbReference type="AlphaFoldDB" id="A0AAU9MFM4"/>
<comment type="caution">
    <text evidence="4">The sequence shown here is derived from an EMBL/GenBank/DDBJ whole genome shotgun (WGS) entry which is preliminary data.</text>
</comment>
<feature type="compositionally biased region" description="Acidic residues" evidence="2">
    <location>
        <begin position="9"/>
        <end position="27"/>
    </location>
</feature>
<evidence type="ECO:0000256" key="2">
    <source>
        <dbReference type="SAM" id="MobiDB-lite"/>
    </source>
</evidence>
<dbReference type="GO" id="GO:0005634">
    <property type="term" value="C:nucleus"/>
    <property type="evidence" value="ECO:0007669"/>
    <property type="project" value="InterPro"/>
</dbReference>
<reference evidence="4 5" key="1">
    <citation type="submission" date="2022-01" db="EMBL/GenBank/DDBJ databases">
        <authorList>
            <person name="Xiong W."/>
            <person name="Schranz E."/>
        </authorList>
    </citation>
    <scope>NUCLEOTIDE SEQUENCE [LARGE SCALE GENOMIC DNA]</scope>
</reference>
<dbReference type="Pfam" id="PF13639">
    <property type="entry name" value="zf-RING_2"/>
    <property type="match status" value="1"/>
</dbReference>
<dbReference type="InterPro" id="IPR013083">
    <property type="entry name" value="Znf_RING/FYVE/PHD"/>
</dbReference>
<dbReference type="SMART" id="SM00184">
    <property type="entry name" value="RING"/>
    <property type="match status" value="1"/>
</dbReference>
<dbReference type="PANTHER" id="PTHR16047:SF13">
    <property type="entry name" value="E3 UBIQUITIN-PROTEIN LIGASE RFWD3"/>
    <property type="match status" value="1"/>
</dbReference>
<dbReference type="EMBL" id="CAKMRJ010000447">
    <property type="protein sequence ID" value="CAH1419638.1"/>
    <property type="molecule type" value="Genomic_DNA"/>
</dbReference>
<feature type="domain" description="RING-type" evidence="3">
    <location>
        <begin position="143"/>
        <end position="189"/>
    </location>
</feature>
<dbReference type="CDD" id="cd16450">
    <property type="entry name" value="mRING-C3HGC3_RFWD3"/>
    <property type="match status" value="1"/>
</dbReference>
<dbReference type="Gene3D" id="3.30.40.10">
    <property type="entry name" value="Zinc/RING finger domain, C3HC4 (zinc finger)"/>
    <property type="match status" value="1"/>
</dbReference>
<accession>A0AAU9MFM4</accession>
<feature type="region of interest" description="Disordered" evidence="2">
    <location>
        <begin position="1"/>
        <end position="80"/>
    </location>
</feature>
<organism evidence="4 5">
    <name type="scientific">Lactuca virosa</name>
    <dbReference type="NCBI Taxonomy" id="75947"/>
    <lineage>
        <taxon>Eukaryota</taxon>
        <taxon>Viridiplantae</taxon>
        <taxon>Streptophyta</taxon>
        <taxon>Embryophyta</taxon>
        <taxon>Tracheophyta</taxon>
        <taxon>Spermatophyta</taxon>
        <taxon>Magnoliopsida</taxon>
        <taxon>eudicotyledons</taxon>
        <taxon>Gunneridae</taxon>
        <taxon>Pentapetalae</taxon>
        <taxon>asterids</taxon>
        <taxon>campanulids</taxon>
        <taxon>Asterales</taxon>
        <taxon>Asteraceae</taxon>
        <taxon>Cichorioideae</taxon>
        <taxon>Cichorieae</taxon>
        <taxon>Lactucinae</taxon>
        <taxon>Lactuca</taxon>
    </lineage>
</organism>
<proteinExistence type="predicted"/>
<gene>
    <name evidence="4" type="ORF">LVIROSA_LOCUS7155</name>
</gene>
<dbReference type="PROSITE" id="PS50089">
    <property type="entry name" value="ZF_RING_2"/>
    <property type="match status" value="1"/>
</dbReference>
<dbReference type="GO" id="GO:0008270">
    <property type="term" value="F:zinc ion binding"/>
    <property type="evidence" value="ECO:0007669"/>
    <property type="project" value="UniProtKB-KW"/>
</dbReference>
<evidence type="ECO:0000313" key="5">
    <source>
        <dbReference type="Proteomes" id="UP001157418"/>
    </source>
</evidence>
<dbReference type="InterPro" id="IPR001841">
    <property type="entry name" value="Znf_RING"/>
</dbReference>
<sequence>MEDDRLIEREDDEEEEEEAHEEGEEGGELIPVERITPRGISSEDEDYEDEEDYEEEEEGELIPVERIIGISSEDEDYEEEEYYEDEEADELIPAEMTSPSVSTSIADSRTFLGEALINDGVLDDSNDGGKEELIRGEIDGLFCPICYEAWTNGGDHRICCLPCGHIYGFSCIKKWLQGRRASGRCPQCNGLCTLKDVRVLYTKRLCAADVDLQKRVGILEAKCAYLDEKAMHAEHGAKHTALLEEINGKHTDILARITSMQQQQTEMKEQQTEMHRMLTDIHKFHIQNHPPCDDININNLIHTNLTELVFLHRIYGDRDLNPSGGFFELLMLI</sequence>
<protein>
    <recommendedName>
        <fullName evidence="3">RING-type domain-containing protein</fullName>
    </recommendedName>
</protein>
<evidence type="ECO:0000259" key="3">
    <source>
        <dbReference type="PROSITE" id="PS50089"/>
    </source>
</evidence>